<sequence length="248" mass="27135">MWSNCGHGTQSRTRICTNPAQKYRGIYCTEENTEIRPCSPVCAGVRLYQRRRRCDSPLPNNGGRSCVGEAVEDVMCEDKCQDILRSVNKGLSTGTIRGQLSNQNIGTIHLNANLSTSASNLSTNYEFHLTDVPIERSQCSQALTEIYFPGTGYAAKEVSGASSGHTIMDTLNGITWESVGQFADGSTMKMSQSVLRSNDSVVSPSNKSIVHLTTDIYLSRSCTSSLIDPKTTSSPEVELHDFHENLVQ</sequence>
<evidence type="ECO:0000313" key="3">
    <source>
        <dbReference type="Proteomes" id="UP000050791"/>
    </source>
</evidence>
<dbReference type="Gene3D" id="2.40.155.10">
    <property type="entry name" value="Green fluorescent protein"/>
    <property type="match status" value="1"/>
</dbReference>
<dbReference type="InterPro" id="IPR052065">
    <property type="entry name" value="Compl_asym_regulator"/>
</dbReference>
<dbReference type="Proteomes" id="UP000050791">
    <property type="component" value="Unassembled WGS sequence"/>
</dbReference>
<dbReference type="PANTHER" id="PTHR22906">
    <property type="entry name" value="PROPERDIN"/>
    <property type="match status" value="1"/>
</dbReference>
<name>A0AA85B0X7_9TREM</name>
<dbReference type="PROSITE" id="PS50092">
    <property type="entry name" value="TSP1"/>
    <property type="match status" value="1"/>
</dbReference>
<dbReference type="Pfam" id="PF00090">
    <property type="entry name" value="TSP_1"/>
    <property type="match status" value="1"/>
</dbReference>
<dbReference type="SUPFAM" id="SSF82895">
    <property type="entry name" value="TSP-1 type 1 repeat"/>
    <property type="match status" value="1"/>
</dbReference>
<keyword evidence="2" id="KW-1015">Disulfide bond</keyword>
<proteinExistence type="predicted"/>
<accession>A0AA85B0X7</accession>
<evidence type="ECO:0000313" key="4">
    <source>
        <dbReference type="WBParaSite" id="SMTH1_22070.1"/>
    </source>
</evidence>
<dbReference type="WBParaSite" id="SMTH1_22070.1">
    <property type="protein sequence ID" value="SMTH1_22070.1"/>
    <property type="gene ID" value="SMTH1_22070"/>
</dbReference>
<dbReference type="InterPro" id="IPR000884">
    <property type="entry name" value="TSP1_rpt"/>
</dbReference>
<dbReference type="InterPro" id="IPR036383">
    <property type="entry name" value="TSP1_rpt_sf"/>
</dbReference>
<dbReference type="PANTHER" id="PTHR22906:SF21">
    <property type="entry name" value="SEMA DOMAIN-CONTAINING PROTEIN"/>
    <property type="match status" value="1"/>
</dbReference>
<evidence type="ECO:0000256" key="1">
    <source>
        <dbReference type="ARBA" id="ARBA00022737"/>
    </source>
</evidence>
<evidence type="ECO:0000256" key="2">
    <source>
        <dbReference type="ARBA" id="ARBA00023157"/>
    </source>
</evidence>
<organism evidence="3 4">
    <name type="scientific">Schistosoma mattheei</name>
    <dbReference type="NCBI Taxonomy" id="31246"/>
    <lineage>
        <taxon>Eukaryota</taxon>
        <taxon>Metazoa</taxon>
        <taxon>Spiralia</taxon>
        <taxon>Lophotrochozoa</taxon>
        <taxon>Platyhelminthes</taxon>
        <taxon>Trematoda</taxon>
        <taxon>Digenea</taxon>
        <taxon>Strigeidida</taxon>
        <taxon>Schistosomatoidea</taxon>
        <taxon>Schistosomatidae</taxon>
        <taxon>Schistosoma</taxon>
    </lineage>
</organism>
<protein>
    <submittedName>
        <fullName evidence="4">Uncharacterized protein</fullName>
    </submittedName>
</protein>
<keyword evidence="1" id="KW-0677">Repeat</keyword>
<dbReference type="InterPro" id="IPR009017">
    <property type="entry name" value="GFP"/>
</dbReference>
<dbReference type="Gene3D" id="2.20.100.10">
    <property type="entry name" value="Thrombospondin type-1 (TSP1) repeat"/>
    <property type="match status" value="1"/>
</dbReference>
<reference evidence="4" key="1">
    <citation type="submission" date="2023-11" db="UniProtKB">
        <authorList>
            <consortium name="WormBaseParasite"/>
        </authorList>
    </citation>
    <scope>IDENTIFICATION</scope>
</reference>
<dbReference type="AlphaFoldDB" id="A0AA85B0X7"/>